<reference evidence="2 3" key="1">
    <citation type="submission" date="2024-06" db="EMBL/GenBank/DDBJ databases">
        <title>The Natural Products Discovery Center: Release of the First 8490 Sequenced Strains for Exploring Actinobacteria Biosynthetic Diversity.</title>
        <authorList>
            <person name="Kalkreuter E."/>
            <person name="Kautsar S.A."/>
            <person name="Yang D."/>
            <person name="Bader C.D."/>
            <person name="Teijaro C.N."/>
            <person name="Fluegel L."/>
            <person name="Davis C.M."/>
            <person name="Simpson J.R."/>
            <person name="Lauterbach L."/>
            <person name="Steele A.D."/>
            <person name="Gui C."/>
            <person name="Meng S."/>
            <person name="Li G."/>
            <person name="Viehrig K."/>
            <person name="Ye F."/>
            <person name="Su P."/>
            <person name="Kiefer A.F."/>
            <person name="Nichols A."/>
            <person name="Cepeda A.J."/>
            <person name="Yan W."/>
            <person name="Fan B."/>
            <person name="Jiang Y."/>
            <person name="Adhikari A."/>
            <person name="Zheng C.-J."/>
            <person name="Schuster L."/>
            <person name="Cowan T.M."/>
            <person name="Smanski M.J."/>
            <person name="Chevrette M.G."/>
            <person name="De Carvalho L.P.S."/>
            <person name="Shen B."/>
        </authorList>
    </citation>
    <scope>NUCLEOTIDE SEQUENCE [LARGE SCALE GENOMIC DNA]</scope>
    <source>
        <strain evidence="2 3">NPDC048274</strain>
    </source>
</reference>
<feature type="region of interest" description="Disordered" evidence="1">
    <location>
        <begin position="36"/>
        <end position="58"/>
    </location>
</feature>
<dbReference type="Proteomes" id="UP001551582">
    <property type="component" value="Unassembled WGS sequence"/>
</dbReference>
<evidence type="ECO:0000313" key="2">
    <source>
        <dbReference type="EMBL" id="MEU9350566.1"/>
    </source>
</evidence>
<evidence type="ECO:0000313" key="3">
    <source>
        <dbReference type="Proteomes" id="UP001551582"/>
    </source>
</evidence>
<organism evidence="2 3">
    <name type="scientific">Streptomyces griseoloalbus</name>
    <dbReference type="NCBI Taxonomy" id="67303"/>
    <lineage>
        <taxon>Bacteria</taxon>
        <taxon>Bacillati</taxon>
        <taxon>Actinomycetota</taxon>
        <taxon>Actinomycetes</taxon>
        <taxon>Kitasatosporales</taxon>
        <taxon>Streptomycetaceae</taxon>
        <taxon>Streptomyces</taxon>
    </lineage>
</organism>
<comment type="caution">
    <text evidence="2">The sequence shown here is derived from an EMBL/GenBank/DDBJ whole genome shotgun (WGS) entry which is preliminary data.</text>
</comment>
<name>A0ABV3E0A0_9ACTN</name>
<sequence>MASPAPTPRPGDQLASATGTTRVIVIRAPQMADGPIECGGSPMVPAAQAPAPAPAGDAPGALIGKRYVDAADTLELLCTASGSGPLTYAGQPLTIKAPKALPASD</sequence>
<protein>
    <submittedName>
        <fullName evidence="2">Uncharacterized protein</fullName>
    </submittedName>
</protein>
<accession>A0ABV3E0A0</accession>
<dbReference type="EMBL" id="JBEZLS010000003">
    <property type="protein sequence ID" value="MEU9350566.1"/>
    <property type="molecule type" value="Genomic_DNA"/>
</dbReference>
<gene>
    <name evidence="2" type="ORF">AB0D65_05980</name>
</gene>
<dbReference type="RefSeq" id="WP_359977246.1">
    <property type="nucleotide sequence ID" value="NZ_JBEZLS010000003.1"/>
</dbReference>
<feature type="compositionally biased region" description="Low complexity" evidence="1">
    <location>
        <begin position="45"/>
        <end position="58"/>
    </location>
</feature>
<proteinExistence type="predicted"/>
<evidence type="ECO:0000256" key="1">
    <source>
        <dbReference type="SAM" id="MobiDB-lite"/>
    </source>
</evidence>
<keyword evidence="3" id="KW-1185">Reference proteome</keyword>